<dbReference type="Proteomes" id="UP000078551">
    <property type="component" value="Plasmid pRphaN771e"/>
</dbReference>
<dbReference type="Proteomes" id="UP000540266">
    <property type="component" value="Plasmid pBS3d"/>
</dbReference>
<gene>
    <name evidence="2" type="ORF">AMC81_PE00044</name>
    <name evidence="3" type="ORF">HER27_027570</name>
</gene>
<evidence type="ECO:0000256" key="1">
    <source>
        <dbReference type="SAM" id="Phobius"/>
    </source>
</evidence>
<feature type="transmembrane region" description="Helical" evidence="1">
    <location>
        <begin position="26"/>
        <end position="52"/>
    </location>
</feature>
<keyword evidence="4" id="KW-1185">Reference proteome</keyword>
<dbReference type="EMBL" id="CP013573">
    <property type="protein sequence ID" value="ANL88292.1"/>
    <property type="molecule type" value="Genomic_DNA"/>
</dbReference>
<evidence type="ECO:0000313" key="3">
    <source>
        <dbReference type="EMBL" id="QPK12748.1"/>
    </source>
</evidence>
<proteinExistence type="predicted"/>
<accession>A0A192TLE9</accession>
<keyword evidence="1" id="KW-0472">Membrane</keyword>
<protein>
    <submittedName>
        <fullName evidence="3">Uncharacterized protein</fullName>
    </submittedName>
</protein>
<dbReference type="EMBL" id="CP064935">
    <property type="protein sequence ID" value="QPK12748.1"/>
    <property type="molecule type" value="Genomic_DNA"/>
</dbReference>
<dbReference type="RefSeq" id="WP_167355299.1">
    <property type="nucleotide sequence ID" value="NZ_CP013536.1"/>
</dbReference>
<sequence length="56" mass="6207">MKRPKDDPAPVNGLSAEQQRNGLKTLWLAVALFATTIAIAFLLYVSILAYAVMQRM</sequence>
<dbReference type="GeneID" id="45961819"/>
<geneLocation type="plasmid" evidence="3 5">
    <name>pBS3d</name>
</geneLocation>
<reference evidence="3 5" key="2">
    <citation type="submission" date="2020-11" db="EMBL/GenBank/DDBJ databases">
        <title>Indigenous Rhizobia Nodulating Common beans in Western Kenya.</title>
        <authorList>
            <person name="Wekesa C.S."/>
            <person name="Oelmueller R."/>
            <person name="Furch A.C."/>
        </authorList>
    </citation>
    <scope>NUCLEOTIDE SEQUENCE [LARGE SCALE GENOMIC DNA]</scope>
    <source>
        <strain evidence="5">BS3</strain>
        <strain evidence="3">S3</strain>
        <plasmid evidence="3 5">pBS3d</plasmid>
    </source>
</reference>
<keyword evidence="1" id="KW-0812">Transmembrane</keyword>
<reference evidence="2 4" key="1">
    <citation type="submission" date="2015-11" db="EMBL/GenBank/DDBJ databases">
        <title>The limits of bacterial species coexistence and the symbiotic plasmid transference in sympatric Rhizobium populations.</title>
        <authorList>
            <person name="Perez-Carrascal O.M."/>
            <person name="VanInsberghe D."/>
            <person name="Juarez S."/>
            <person name="Polz M.F."/>
            <person name="Vinuesa P."/>
            <person name="Gonzalez V."/>
        </authorList>
    </citation>
    <scope>NUCLEOTIDE SEQUENCE [LARGE SCALE GENOMIC DNA]</scope>
    <source>
        <strain evidence="2 4">N771</strain>
        <plasmid evidence="2 4">pRphaN771e</plasmid>
    </source>
</reference>
<name>A0A192TLE9_9HYPH</name>
<dbReference type="AlphaFoldDB" id="A0A192TLE9"/>
<evidence type="ECO:0000313" key="4">
    <source>
        <dbReference type="Proteomes" id="UP000078551"/>
    </source>
</evidence>
<keyword evidence="3" id="KW-0614">Plasmid</keyword>
<keyword evidence="1" id="KW-1133">Transmembrane helix</keyword>
<organism evidence="3 5">
    <name type="scientific">Rhizobium phaseoli</name>
    <dbReference type="NCBI Taxonomy" id="396"/>
    <lineage>
        <taxon>Bacteria</taxon>
        <taxon>Pseudomonadati</taxon>
        <taxon>Pseudomonadota</taxon>
        <taxon>Alphaproteobacteria</taxon>
        <taxon>Hyphomicrobiales</taxon>
        <taxon>Rhizobiaceae</taxon>
        <taxon>Rhizobium/Agrobacterium group</taxon>
        <taxon>Rhizobium</taxon>
    </lineage>
</organism>
<geneLocation type="plasmid" evidence="2 4">
    <name>pRphaN771e</name>
</geneLocation>
<evidence type="ECO:0000313" key="2">
    <source>
        <dbReference type="EMBL" id="ANL88292.1"/>
    </source>
</evidence>
<evidence type="ECO:0000313" key="5">
    <source>
        <dbReference type="Proteomes" id="UP000540266"/>
    </source>
</evidence>